<keyword evidence="1" id="KW-1133">Transmembrane helix</keyword>
<reference evidence="3" key="1">
    <citation type="submission" date="2017-11" db="EMBL/GenBank/DDBJ databases">
        <authorList>
            <person name="Kuznetsova I."/>
            <person name="Sazanova A."/>
            <person name="Chirak E."/>
            <person name="Safronova V."/>
            <person name="Willems A."/>
        </authorList>
    </citation>
    <scope>NUCLEOTIDE SEQUENCE [LARGE SCALE GENOMIC DNA]</scope>
    <source>
        <strain evidence="3">STM 196</strain>
    </source>
</reference>
<dbReference type="AlphaFoldDB" id="A0A2P7BU15"/>
<evidence type="ECO:0000256" key="1">
    <source>
        <dbReference type="SAM" id="Phobius"/>
    </source>
</evidence>
<protein>
    <submittedName>
        <fullName evidence="2">Uncharacterized protein</fullName>
    </submittedName>
</protein>
<feature type="transmembrane region" description="Helical" evidence="1">
    <location>
        <begin position="139"/>
        <end position="160"/>
    </location>
</feature>
<dbReference type="EMBL" id="PGGO01000003">
    <property type="protein sequence ID" value="PSH69979.1"/>
    <property type="molecule type" value="Genomic_DNA"/>
</dbReference>
<evidence type="ECO:0000313" key="3">
    <source>
        <dbReference type="Proteomes" id="UP000241444"/>
    </source>
</evidence>
<keyword evidence="3" id="KW-1185">Reference proteome</keyword>
<gene>
    <name evidence="2" type="ORF">CU102_06965</name>
</gene>
<comment type="caution">
    <text evidence="2">The sequence shown here is derived from an EMBL/GenBank/DDBJ whole genome shotgun (WGS) entry which is preliminary data.</text>
</comment>
<evidence type="ECO:0000313" key="2">
    <source>
        <dbReference type="EMBL" id="PSH69979.1"/>
    </source>
</evidence>
<feature type="transmembrane region" description="Helical" evidence="1">
    <location>
        <begin position="92"/>
        <end position="113"/>
    </location>
</feature>
<organism evidence="2 3">
    <name type="scientific">Phyllobacterium brassicacearum</name>
    <dbReference type="NCBI Taxonomy" id="314235"/>
    <lineage>
        <taxon>Bacteria</taxon>
        <taxon>Pseudomonadati</taxon>
        <taxon>Pseudomonadota</taxon>
        <taxon>Alphaproteobacteria</taxon>
        <taxon>Hyphomicrobiales</taxon>
        <taxon>Phyllobacteriaceae</taxon>
        <taxon>Phyllobacterium</taxon>
    </lineage>
</organism>
<keyword evidence="1" id="KW-0472">Membrane</keyword>
<keyword evidence="1" id="KW-0812">Transmembrane</keyword>
<feature type="transmembrane region" description="Helical" evidence="1">
    <location>
        <begin position="48"/>
        <end position="71"/>
    </location>
</feature>
<accession>A0A2P7BU15</accession>
<dbReference type="Proteomes" id="UP000241444">
    <property type="component" value="Unassembled WGS sequence"/>
</dbReference>
<proteinExistence type="predicted"/>
<sequence length="171" mass="18415">MLLGLTAAAAAGLAALIGITFASNLLQLAVATLVSNEEWRTPPVFQGVLLYAVFGFPLSLIFSMAIGLPVWKRAESRPLRSSRDAIALGANVGATIGLLLLTFSLVMGLRTYFDDNSSYNSWSWGYQVTKDGLPTLFGWLFKLLNVLYFTLAGAAGGLAARWTALPKVERQ</sequence>
<name>A0A2P7BU15_9HYPH</name>